<evidence type="ECO:0000313" key="10">
    <source>
        <dbReference type="Proteomes" id="UP001190700"/>
    </source>
</evidence>
<evidence type="ECO:0000256" key="5">
    <source>
        <dbReference type="ARBA" id="ARBA00075270"/>
    </source>
</evidence>
<evidence type="ECO:0000313" key="9">
    <source>
        <dbReference type="EMBL" id="KAK3249939.1"/>
    </source>
</evidence>
<dbReference type="GO" id="GO:0160148">
    <property type="term" value="F:tRNA pseudouridine(55) synthase activity"/>
    <property type="evidence" value="ECO:0007669"/>
    <property type="project" value="UniProtKB-EC"/>
</dbReference>
<dbReference type="InterPro" id="IPR039894">
    <property type="entry name" value="Pus10-like"/>
</dbReference>
<dbReference type="Gene3D" id="3.30.70.3190">
    <property type="match status" value="1"/>
</dbReference>
<comment type="caution">
    <text evidence="9">The sequence shown here is derived from an EMBL/GenBank/DDBJ whole genome shotgun (WGS) entry which is preliminary data.</text>
</comment>
<comment type="similarity">
    <text evidence="1">Belongs to the pseudouridine synthase Pus10 family.</text>
</comment>
<sequence>MSTAEGKRAGGGDDTTGAVTRALDWTSSKDLFINYPCPPTQVDVACSRTISCKRLPVYFGGYYNKWARGLSQSPWLIDDEVHGDGSVQECIQHVVAPHLRADRYKFNSAGREDIDVRMTGTGRPFVFEVYNMHAEMPSKERFQEMQAELEASDCGVTVQQLQPADKELFDKLHEGERDKRKVYRAVVWVARAVQQSDLDKLSDMRELEIQQRTPVRVLHRRSPLVRPRLIHKMTAKAIPGNPHYIVIDLETQAGTYIKEFVHGDFGRTAPSIGSLIGCETEILQLDVIHVDMEFL</sequence>
<keyword evidence="4" id="KW-0413">Isomerase</keyword>
<evidence type="ECO:0000256" key="4">
    <source>
        <dbReference type="ARBA" id="ARBA00023235"/>
    </source>
</evidence>
<protein>
    <recommendedName>
        <fullName evidence="2">tRNA pseudouridine(55) synthase</fullName>
        <ecNumber evidence="2">5.4.99.25</ecNumber>
    </recommendedName>
    <alternativeName>
        <fullName evidence="7">tRNA pseudouridine 55 synthase</fullName>
    </alternativeName>
    <alternativeName>
        <fullName evidence="5">tRNA pseudouridylate synthase</fullName>
    </alternativeName>
    <alternativeName>
        <fullName evidence="6">tRNA-uridine isomerase</fullName>
    </alternativeName>
</protein>
<evidence type="ECO:0000256" key="2">
    <source>
        <dbReference type="ARBA" id="ARBA00012787"/>
    </source>
</evidence>
<dbReference type="InterPro" id="IPR020103">
    <property type="entry name" value="PsdUridine_synth_cat_dom_sf"/>
</dbReference>
<dbReference type="EMBL" id="LGRX02027015">
    <property type="protein sequence ID" value="KAK3249939.1"/>
    <property type="molecule type" value="Genomic_DNA"/>
</dbReference>
<dbReference type="FunFam" id="3.30.70.3190:FF:000001">
    <property type="entry name" value="tRNA pseudouridine synthase Pus10"/>
    <property type="match status" value="1"/>
</dbReference>
<evidence type="ECO:0000256" key="1">
    <source>
        <dbReference type="ARBA" id="ARBA00009652"/>
    </source>
</evidence>
<keyword evidence="3" id="KW-0819">tRNA processing</keyword>
<dbReference type="Proteomes" id="UP001190700">
    <property type="component" value="Unassembled WGS sequence"/>
</dbReference>
<dbReference type="FunFam" id="3.30.70.2510:FF:000001">
    <property type="entry name" value="tRNA pseudouridine synthase Pus10"/>
    <property type="match status" value="1"/>
</dbReference>
<accession>A0AAE0F3B5</accession>
<proteinExistence type="inferred from homology"/>
<evidence type="ECO:0000256" key="3">
    <source>
        <dbReference type="ARBA" id="ARBA00022694"/>
    </source>
</evidence>
<dbReference type="SUPFAM" id="SSF55120">
    <property type="entry name" value="Pseudouridine synthase"/>
    <property type="match status" value="1"/>
</dbReference>
<keyword evidence="10" id="KW-1185">Reference proteome</keyword>
<dbReference type="Pfam" id="PF21238">
    <property type="entry name" value="Pus10_C"/>
    <property type="match status" value="1"/>
</dbReference>
<dbReference type="EC" id="5.4.99.25" evidence="2"/>
<feature type="domain" description="Pus10-like C-terminal" evidence="8">
    <location>
        <begin position="58"/>
        <end position="291"/>
    </location>
</feature>
<dbReference type="GO" id="GO:0003723">
    <property type="term" value="F:RNA binding"/>
    <property type="evidence" value="ECO:0007669"/>
    <property type="project" value="InterPro"/>
</dbReference>
<reference evidence="9 10" key="1">
    <citation type="journal article" date="2015" name="Genome Biol. Evol.">
        <title>Comparative Genomics of a Bacterivorous Green Alga Reveals Evolutionary Causalities and Consequences of Phago-Mixotrophic Mode of Nutrition.</title>
        <authorList>
            <person name="Burns J.A."/>
            <person name="Paasch A."/>
            <person name="Narechania A."/>
            <person name="Kim E."/>
        </authorList>
    </citation>
    <scope>NUCLEOTIDE SEQUENCE [LARGE SCALE GENOMIC DNA]</scope>
    <source>
        <strain evidence="9 10">PLY_AMNH</strain>
    </source>
</reference>
<organism evidence="9 10">
    <name type="scientific">Cymbomonas tetramitiformis</name>
    <dbReference type="NCBI Taxonomy" id="36881"/>
    <lineage>
        <taxon>Eukaryota</taxon>
        <taxon>Viridiplantae</taxon>
        <taxon>Chlorophyta</taxon>
        <taxon>Pyramimonadophyceae</taxon>
        <taxon>Pyramimonadales</taxon>
        <taxon>Pyramimonadaceae</taxon>
        <taxon>Cymbomonas</taxon>
    </lineage>
</organism>
<evidence type="ECO:0000256" key="7">
    <source>
        <dbReference type="ARBA" id="ARBA00083669"/>
    </source>
</evidence>
<gene>
    <name evidence="9" type="ORF">CYMTET_40657</name>
</gene>
<dbReference type="Gene3D" id="3.30.70.2510">
    <property type="match status" value="1"/>
</dbReference>
<evidence type="ECO:0000256" key="6">
    <source>
        <dbReference type="ARBA" id="ARBA00079393"/>
    </source>
</evidence>
<dbReference type="PANTHER" id="PTHR21568:SF0">
    <property type="entry name" value="TRNA PSEUDOURIDINE SYNTHASE PUS10"/>
    <property type="match status" value="1"/>
</dbReference>
<evidence type="ECO:0000259" key="8">
    <source>
        <dbReference type="Pfam" id="PF21238"/>
    </source>
</evidence>
<dbReference type="PANTHER" id="PTHR21568">
    <property type="entry name" value="TRNA PSEUDOURIDINE SYNTHASE PUS10"/>
    <property type="match status" value="1"/>
</dbReference>
<dbReference type="GO" id="GO:0031119">
    <property type="term" value="P:tRNA pseudouridine synthesis"/>
    <property type="evidence" value="ECO:0007669"/>
    <property type="project" value="UniProtKB-ARBA"/>
</dbReference>
<name>A0AAE0F3B5_9CHLO</name>
<dbReference type="AlphaFoldDB" id="A0AAE0F3B5"/>
<dbReference type="InterPro" id="IPR048741">
    <property type="entry name" value="Pus10-like_C"/>
</dbReference>